<proteinExistence type="predicted"/>
<evidence type="ECO:0000256" key="1">
    <source>
        <dbReference type="SAM" id="Phobius"/>
    </source>
</evidence>
<keyword evidence="1" id="KW-0812">Transmembrane</keyword>
<dbReference type="EMBL" id="MZ556311">
    <property type="protein sequence ID" value="UBJ26036.1"/>
    <property type="molecule type" value="Viral_cRNA"/>
</dbReference>
<protein>
    <submittedName>
        <fullName evidence="2">Putative glycoprotein</fullName>
    </submittedName>
</protein>
<organism evidence="2">
    <name type="scientific">Sichuan mosquito chuvirus-like virus</name>
    <dbReference type="NCBI Taxonomy" id="2864017"/>
    <lineage>
        <taxon>Viruses</taxon>
        <taxon>Riboviria</taxon>
        <taxon>Orthornavirae</taxon>
        <taxon>Negarnaviricota</taxon>
        <taxon>Haploviricotina</taxon>
        <taxon>Monjiviricetes</taxon>
        <taxon>Jingchuvirales</taxon>
        <taxon>Chuviridae</taxon>
    </lineage>
</organism>
<dbReference type="Pfam" id="PF24664">
    <property type="entry name" value="Monjiviricetes_fusion"/>
    <property type="match status" value="1"/>
</dbReference>
<keyword evidence="1" id="KW-0472">Membrane</keyword>
<name>A0A8K1HJC6_9VIRU</name>
<accession>A0A8K1HJC6</accession>
<feature type="transmembrane region" description="Helical" evidence="1">
    <location>
        <begin position="543"/>
        <end position="569"/>
    </location>
</feature>
<evidence type="ECO:0000313" key="2">
    <source>
        <dbReference type="EMBL" id="UBJ26036.1"/>
    </source>
</evidence>
<keyword evidence="1" id="KW-1133">Transmembrane helix</keyword>
<reference evidence="2" key="1">
    <citation type="submission" date="2021-07" db="EMBL/GenBank/DDBJ databases">
        <title>Communication and adaptive evolution of viruses within giant pandas and their associated organisms in a local ecological environment.</title>
        <authorList>
            <person name="Zhao M."/>
            <person name="Liu S."/>
            <person name="Zhang W."/>
        </authorList>
    </citation>
    <scope>NUCLEOTIDE SEQUENCE</scope>
    <source>
        <strain evidence="2">Mos092chul05-10</strain>
    </source>
</reference>
<sequence length="641" mass="73924">MSLIRMVTCDIGLTAYNCTSHNVTYRPISLLHPKTCSLTTNEVETTQIQGMIVLTPQIYEIMVPMCRIHIVGRVDGCGIGSHSYPTKHGILDYMVYLTKEECSLLHTTNMIRIEGMDFSSLKPNDFQTFQQNYANIYNGACMDDNVFTLNNVQYSDAYAQLSISIYYTNITSIWDVNKDHLQFTDGSVCYYKDDTCLLNDGSTLGNMKLEGSLCGLEKDNIVYQGTMNITSVTYSKTKNFSANDVITVNLPEFTFSTILTAQDPVCHFYETETQELVFLPINTVPLLTDNEQGHDKVPVLQHLIQSRLNMEIKTLTYIINENFQNLYTYLMQRKCEDHYKVSKLQLSLAYSDPQTFAYDYMQQPGYTAIVQQEIIYLIQCQPVQVLLRSNVKCSINIPVYYKEQEMFITPRNHILTREGGETHCSSQLLSAVYVKDKWYTTQSAIYPVTDITNLNTDDINNSDYKPLFITHRQDAYALNEQLTLHKMLNYHTNQKTFTSNTIGFFHNEQFLHEESSQHYNYLQKGWNYVKDHVYFSISNWIPWWIYVVGCLLLLPFVIKLLALVVQLFLSISKIINILYKVTIQGCLIKWCTTKKVEVPNTNVCSTNVIPTTQTITFENEIKPQNNSRIRKPKRDLTGLRI</sequence>